<dbReference type="InterPro" id="IPR006094">
    <property type="entry name" value="Oxid_FAD_bind_N"/>
</dbReference>
<dbReference type="Pfam" id="PF02913">
    <property type="entry name" value="FAD-oxidase_C"/>
    <property type="match status" value="1"/>
</dbReference>
<keyword evidence="6" id="KW-0560">Oxidoreductase</keyword>
<comment type="catalytic activity">
    <reaction evidence="10">
        <text>(R)-2-hydroxyglutarate + A = 2-oxoglutarate + AH2</text>
        <dbReference type="Rhea" id="RHEA:38295"/>
        <dbReference type="ChEBI" id="CHEBI:13193"/>
        <dbReference type="ChEBI" id="CHEBI:15801"/>
        <dbReference type="ChEBI" id="CHEBI:16810"/>
        <dbReference type="ChEBI" id="CHEBI:17499"/>
        <dbReference type="EC" id="1.1.99.39"/>
    </reaction>
    <physiologicalReaction direction="left-to-right" evidence="10">
        <dbReference type="Rhea" id="RHEA:38296"/>
    </physiologicalReaction>
</comment>
<proteinExistence type="inferred from homology"/>
<dbReference type="GO" id="GO:0051990">
    <property type="term" value="F:(R)-2-hydroxyglutarate dehydrogenase activity"/>
    <property type="evidence" value="ECO:0007669"/>
    <property type="project" value="UniProtKB-EC"/>
</dbReference>
<dbReference type="GO" id="GO:0071949">
    <property type="term" value="F:FAD binding"/>
    <property type="evidence" value="ECO:0007669"/>
    <property type="project" value="InterPro"/>
</dbReference>
<evidence type="ECO:0000256" key="7">
    <source>
        <dbReference type="ARBA" id="ARBA00023004"/>
    </source>
</evidence>
<evidence type="ECO:0000256" key="4">
    <source>
        <dbReference type="ARBA" id="ARBA00022723"/>
    </source>
</evidence>
<dbReference type="SUPFAM" id="SSF56176">
    <property type="entry name" value="FAD-binding/transporter-associated domain-like"/>
    <property type="match status" value="1"/>
</dbReference>
<feature type="domain" description="FAD-binding PCMH-type" evidence="13">
    <location>
        <begin position="48"/>
        <end position="280"/>
    </location>
</feature>
<dbReference type="EMBL" id="RQXV01000009">
    <property type="protein sequence ID" value="RRC98072.1"/>
    <property type="molecule type" value="Genomic_DNA"/>
</dbReference>
<dbReference type="InterPro" id="IPR017900">
    <property type="entry name" value="4Fe4S_Fe_S_CS"/>
</dbReference>
<evidence type="ECO:0000256" key="6">
    <source>
        <dbReference type="ARBA" id="ARBA00023002"/>
    </source>
</evidence>
<organism evidence="14 15">
    <name type="scientific">Amphritea balenae</name>
    <dbReference type="NCBI Taxonomy" id="452629"/>
    <lineage>
        <taxon>Bacteria</taxon>
        <taxon>Pseudomonadati</taxon>
        <taxon>Pseudomonadota</taxon>
        <taxon>Gammaproteobacteria</taxon>
        <taxon>Oceanospirillales</taxon>
        <taxon>Oceanospirillaceae</taxon>
        <taxon>Amphritea</taxon>
    </lineage>
</organism>
<dbReference type="PANTHER" id="PTHR11748">
    <property type="entry name" value="D-LACTATE DEHYDROGENASE"/>
    <property type="match status" value="1"/>
</dbReference>
<evidence type="ECO:0000256" key="3">
    <source>
        <dbReference type="ARBA" id="ARBA00022630"/>
    </source>
</evidence>
<keyword evidence="5" id="KW-0274">FAD</keyword>
<accession>A0A3P1SPB6</accession>
<keyword evidence="8" id="KW-0411">Iron-sulfur</keyword>
<dbReference type="InterPro" id="IPR004113">
    <property type="entry name" value="FAD-bd_oxidored_4_C"/>
</dbReference>
<keyword evidence="7" id="KW-0408">Iron</keyword>
<dbReference type="GO" id="GO:1903457">
    <property type="term" value="P:lactate catabolic process"/>
    <property type="evidence" value="ECO:0007669"/>
    <property type="project" value="TreeGrafter"/>
</dbReference>
<dbReference type="Gene3D" id="3.30.465.10">
    <property type="match status" value="1"/>
</dbReference>
<keyword evidence="2" id="KW-0004">4Fe-4S</keyword>
<keyword evidence="15" id="KW-1185">Reference proteome</keyword>
<dbReference type="SUPFAM" id="SSF46548">
    <property type="entry name" value="alpha-helical ferredoxin"/>
    <property type="match status" value="1"/>
</dbReference>
<reference evidence="14 15" key="1">
    <citation type="submission" date="2018-11" db="EMBL/GenBank/DDBJ databases">
        <title>The draft genome sequence of Amphritea balenae JAMM 1525T.</title>
        <authorList>
            <person name="Fang Z."/>
            <person name="Zhang Y."/>
            <person name="Han X."/>
        </authorList>
    </citation>
    <scope>NUCLEOTIDE SEQUENCE [LARGE SCALE GENOMIC DNA]</scope>
    <source>
        <strain evidence="14 15">JAMM 1525</strain>
    </source>
</reference>
<comment type="cofactor">
    <cofactor evidence="1">
        <name>FAD</name>
        <dbReference type="ChEBI" id="CHEBI:57692"/>
    </cofactor>
</comment>
<evidence type="ECO:0000256" key="11">
    <source>
        <dbReference type="ARBA" id="ARBA00060924"/>
    </source>
</evidence>
<dbReference type="AlphaFoldDB" id="A0A3P1SPB6"/>
<comment type="similarity">
    <text evidence="11">In the N-terminal section; belongs to the FAD-binding oxidoreductase/transferase type 4 family.</text>
</comment>
<dbReference type="GO" id="GO:0004458">
    <property type="term" value="F:D-lactate dehydrogenase (cytochrome) activity"/>
    <property type="evidence" value="ECO:0007669"/>
    <property type="project" value="TreeGrafter"/>
</dbReference>
<dbReference type="OrthoDB" id="9811557at2"/>
<dbReference type="SUPFAM" id="SSF55103">
    <property type="entry name" value="FAD-linked oxidases, C-terminal domain"/>
    <property type="match status" value="1"/>
</dbReference>
<evidence type="ECO:0000256" key="9">
    <source>
        <dbReference type="ARBA" id="ARBA00039003"/>
    </source>
</evidence>
<sequence length="1017" mass="113271">MIPRISEIDSTQALYLDFIENLKQSHFQGELNPDYANRVVLATDNSIYQILPQGVLYPKSVEDLVLIANLADKAKYKEVVLSARGGGTGTNGQSLTDGLIVDVSKHMNQVLEINAEQRWVRVQAGVVKDQLNAALKPYGLFFAPELSTSNRATVGGMINTDASGQGSCLYGKTRDHVLELNSVLLDGTQWRSAPISDSELEQLKQRDDKVGEIHRVVDQVFNENRSLIAEKFPKLNRCLTGYDLAHIRDEQGRFNLNSILCGGEGSLGFIAEAKLNVLPIPKYSALVNIKYAGFQDSLEDAASLMEWGPTSIETIDSKVLNLAMNDIIWDTVKDYFPQSDDEPAIQGINLIEYTSDDENALQQKVTQLTSHLDIVSGQQGKSFGYSIVFGNDEIKKIWAMRKKAVGLLGNAKGQQRPIPFVEDTAVPPENLAAFIKEFRQLLDSHNLAYGMFGHVDAGVLHVRPAIDMKNEAEEGLIRTITDGVVALTRKYKGLLWGEHGKGVRSEYAPEFFGELYPELQRIKAVFDTNNQLNPGKICTPLIGGAELLKIDEVPTRGQFDRQIPEPVREEYSQAMFCNGNGACYNYDPNDAMCPSWKATRERKHSPKGRSSLIREWLRLMSLQGVDLVSEGRKARYGSFMATLPARIRNSLSKRRGEYDFNHEVHEAMMGCLACKSCVAQCPIKVNVPDFRARFLEAYYSRYLRPLKDYMIGGLEFMIPYLARFPAPYNWMMNNSLMKRVFKSGVGMVDSPAICTNSLKKGMDARGIPFATQDELNAIPAPLKARSVILVQDAFTSYFETQLVLDVIDLLGRLGFNVLVAPFKPNGKPLHVHGFKAAFAKAADANTQMLQNFISSGVPMVGIDPSMTLTYRQEYVDDGTRQMVNVQLLQEWLADHCDYLSQQATGLDNNHFKLMAHCSEKTSAASSIADWVNIFAALGQTLELQVTGCCGMAGTYGHETENYATSRKIYDLSWSEVVNDPKNEGKLVATGYSCRSQVKRLDEKQLNHPVQALLALYN</sequence>
<evidence type="ECO:0000259" key="13">
    <source>
        <dbReference type="PROSITE" id="PS51387"/>
    </source>
</evidence>
<dbReference type="Gene3D" id="3.30.70.2740">
    <property type="match status" value="1"/>
</dbReference>
<evidence type="ECO:0000256" key="10">
    <source>
        <dbReference type="ARBA" id="ARBA00051291"/>
    </source>
</evidence>
<evidence type="ECO:0000313" key="14">
    <source>
        <dbReference type="EMBL" id="RRC98072.1"/>
    </source>
</evidence>
<dbReference type="EC" id="1.1.99.39" evidence="9"/>
<evidence type="ECO:0000256" key="2">
    <source>
        <dbReference type="ARBA" id="ARBA00022485"/>
    </source>
</evidence>
<gene>
    <name evidence="14" type="ORF">EHS89_15990</name>
</gene>
<keyword evidence="3" id="KW-0285">Flavoprotein</keyword>
<evidence type="ECO:0000313" key="15">
    <source>
        <dbReference type="Proteomes" id="UP000267535"/>
    </source>
</evidence>
<dbReference type="PANTHER" id="PTHR11748:SF119">
    <property type="entry name" value="D-2-HYDROXYGLUTARATE DEHYDROGENASE"/>
    <property type="match status" value="1"/>
</dbReference>
<dbReference type="GO" id="GO:0008720">
    <property type="term" value="F:D-lactate dehydrogenase (NAD+) activity"/>
    <property type="evidence" value="ECO:0007669"/>
    <property type="project" value="TreeGrafter"/>
</dbReference>
<name>A0A3P1SPB6_9GAMM</name>
<dbReference type="GO" id="GO:0051539">
    <property type="term" value="F:4 iron, 4 sulfur cluster binding"/>
    <property type="evidence" value="ECO:0007669"/>
    <property type="project" value="UniProtKB-KW"/>
</dbReference>
<dbReference type="InterPro" id="IPR016164">
    <property type="entry name" value="FAD-linked_Oxase-like_C"/>
</dbReference>
<dbReference type="PROSITE" id="PS00198">
    <property type="entry name" value="4FE4S_FER_1"/>
    <property type="match status" value="1"/>
</dbReference>
<evidence type="ECO:0000256" key="1">
    <source>
        <dbReference type="ARBA" id="ARBA00001974"/>
    </source>
</evidence>
<evidence type="ECO:0000256" key="5">
    <source>
        <dbReference type="ARBA" id="ARBA00022827"/>
    </source>
</evidence>
<keyword evidence="4" id="KW-0479">Metal-binding</keyword>
<dbReference type="Pfam" id="PF01565">
    <property type="entry name" value="FAD_binding_4"/>
    <property type="match status" value="1"/>
</dbReference>
<dbReference type="FunFam" id="3.30.70.2740:FF:000003">
    <property type="entry name" value="Oxidoreductase, FAD-binding, putative"/>
    <property type="match status" value="1"/>
</dbReference>
<evidence type="ECO:0000256" key="12">
    <source>
        <dbReference type="ARBA" id="ARBA00067680"/>
    </source>
</evidence>
<dbReference type="GO" id="GO:0046872">
    <property type="term" value="F:metal ion binding"/>
    <property type="evidence" value="ECO:0007669"/>
    <property type="project" value="UniProtKB-KW"/>
</dbReference>
<comment type="caution">
    <text evidence="14">The sequence shown here is derived from an EMBL/GenBank/DDBJ whole genome shotgun (WGS) entry which is preliminary data.</text>
</comment>
<dbReference type="InterPro" id="IPR016166">
    <property type="entry name" value="FAD-bd_PCMH"/>
</dbReference>
<dbReference type="RefSeq" id="WP_124927167.1">
    <property type="nucleotide sequence ID" value="NZ_BMOH01000003.1"/>
</dbReference>
<dbReference type="Proteomes" id="UP000267535">
    <property type="component" value="Unassembled WGS sequence"/>
</dbReference>
<dbReference type="InterPro" id="IPR036318">
    <property type="entry name" value="FAD-bd_PCMH-like_sf"/>
</dbReference>
<dbReference type="InterPro" id="IPR016169">
    <property type="entry name" value="FAD-bd_PCMH_sub2"/>
</dbReference>
<protein>
    <recommendedName>
        <fullName evidence="12">D-2-hydroxyglutarate dehydrogenase</fullName>
        <ecNumber evidence="9">1.1.99.39</ecNumber>
    </recommendedName>
</protein>
<dbReference type="PROSITE" id="PS51387">
    <property type="entry name" value="FAD_PCMH"/>
    <property type="match status" value="1"/>
</dbReference>
<evidence type="ECO:0000256" key="8">
    <source>
        <dbReference type="ARBA" id="ARBA00023014"/>
    </source>
</evidence>